<keyword evidence="2" id="KW-1185">Reference proteome</keyword>
<sequence>MLENRSKYYIIQARETSSSRLFDMGKCLGKHRFCKKASVGKPTGQRQRTSIAQELRRARKALDSAGTKHQLLVLEAMSKSKELFTGGCNEIFSLTTIKKEVVKSSYGSTGGTLTPQIQAGISFSRSTSHSPKILPFKAGLLVTVHRTRPFTCLAALHSAPFPRGSRRPRGPRDPQTDSAFPAARAPGRSTSGLGSMRAGHPQLSRDSLLALLGKDNGVAHHVRLRDVPDQRCWPYCMGWGKEGGKQTIWQQKINHFFLDIHRTVKNSSCPRHTLPAKVKVTLSSCFSFYTVSR</sequence>
<name>A0A8M1FGW3_URSMA</name>
<accession>A0A8M1FGW3</accession>
<evidence type="ECO:0000313" key="3">
    <source>
        <dbReference type="RefSeq" id="XP_040481525.1"/>
    </source>
</evidence>
<proteinExistence type="predicted"/>
<evidence type="ECO:0000313" key="2">
    <source>
        <dbReference type="Proteomes" id="UP000261680"/>
    </source>
</evidence>
<reference evidence="3" key="1">
    <citation type="submission" date="2025-08" db="UniProtKB">
        <authorList>
            <consortium name="RefSeq"/>
        </authorList>
    </citation>
    <scope>IDENTIFICATION</scope>
    <source>
        <tissue evidence="3">Whole blood</tissue>
    </source>
</reference>
<organism evidence="2 3">
    <name type="scientific">Ursus maritimus</name>
    <name type="common">Polar bear</name>
    <name type="synonym">Thalarctos maritimus</name>
    <dbReference type="NCBI Taxonomy" id="29073"/>
    <lineage>
        <taxon>Eukaryota</taxon>
        <taxon>Metazoa</taxon>
        <taxon>Chordata</taxon>
        <taxon>Craniata</taxon>
        <taxon>Vertebrata</taxon>
        <taxon>Euteleostomi</taxon>
        <taxon>Mammalia</taxon>
        <taxon>Eutheria</taxon>
        <taxon>Laurasiatheria</taxon>
        <taxon>Carnivora</taxon>
        <taxon>Caniformia</taxon>
        <taxon>Ursidae</taxon>
        <taxon>Ursus</taxon>
    </lineage>
</organism>
<dbReference type="Proteomes" id="UP000261680">
    <property type="component" value="Unplaced"/>
</dbReference>
<dbReference type="RefSeq" id="XP_040481525.1">
    <property type="nucleotide sequence ID" value="XM_040625591.1"/>
</dbReference>
<dbReference type="KEGG" id="umr:103661468"/>
<feature type="region of interest" description="Disordered" evidence="1">
    <location>
        <begin position="161"/>
        <end position="200"/>
    </location>
</feature>
<dbReference type="GeneID" id="103661468"/>
<protein>
    <submittedName>
        <fullName evidence="3">Uncharacterized protein LOC103661468</fullName>
    </submittedName>
</protein>
<gene>
    <name evidence="3" type="primary">LOC103661468</name>
</gene>
<dbReference type="AlphaFoldDB" id="A0A8M1FGW3"/>
<evidence type="ECO:0000256" key="1">
    <source>
        <dbReference type="SAM" id="MobiDB-lite"/>
    </source>
</evidence>